<keyword evidence="12" id="KW-0624">Polysaccharide degradation</keyword>
<keyword evidence="3" id="KW-0964">Secreted</keyword>
<evidence type="ECO:0000256" key="5">
    <source>
        <dbReference type="ARBA" id="ARBA00022729"/>
    </source>
</evidence>
<reference evidence="17" key="1">
    <citation type="journal article" date="2023" name="Mol. Phylogenet. Evol.">
        <title>Genome-scale phylogeny and comparative genomics of the fungal order Sordariales.</title>
        <authorList>
            <person name="Hensen N."/>
            <person name="Bonometti L."/>
            <person name="Westerberg I."/>
            <person name="Brannstrom I.O."/>
            <person name="Guillou S."/>
            <person name="Cros-Aarteil S."/>
            <person name="Calhoun S."/>
            <person name="Haridas S."/>
            <person name="Kuo A."/>
            <person name="Mondo S."/>
            <person name="Pangilinan J."/>
            <person name="Riley R."/>
            <person name="LaButti K."/>
            <person name="Andreopoulos B."/>
            <person name="Lipzen A."/>
            <person name="Chen C."/>
            <person name="Yan M."/>
            <person name="Daum C."/>
            <person name="Ng V."/>
            <person name="Clum A."/>
            <person name="Steindorff A."/>
            <person name="Ohm R.A."/>
            <person name="Martin F."/>
            <person name="Silar P."/>
            <person name="Natvig D.O."/>
            <person name="Lalanne C."/>
            <person name="Gautier V."/>
            <person name="Ament-Velasquez S.L."/>
            <person name="Kruys A."/>
            <person name="Hutchinson M.I."/>
            <person name="Powell A.J."/>
            <person name="Barry K."/>
            <person name="Miller A.N."/>
            <person name="Grigoriev I.V."/>
            <person name="Debuchy R."/>
            <person name="Gladieux P."/>
            <person name="Hiltunen Thoren M."/>
            <person name="Johannesson H."/>
        </authorList>
    </citation>
    <scope>NUCLEOTIDE SEQUENCE</scope>
    <source>
        <strain evidence="17">CBS 118394</strain>
    </source>
</reference>
<evidence type="ECO:0000256" key="3">
    <source>
        <dbReference type="ARBA" id="ARBA00022525"/>
    </source>
</evidence>
<comment type="similarity">
    <text evidence="13">Belongs to the polysaccharide monooxygenase AA9 family.</text>
</comment>
<dbReference type="Proteomes" id="UP001283341">
    <property type="component" value="Unassembled WGS sequence"/>
</dbReference>
<dbReference type="CDD" id="cd21175">
    <property type="entry name" value="LPMO_AA9"/>
    <property type="match status" value="1"/>
</dbReference>
<accession>A0AAE0ID98</accession>
<name>A0AAE0ID98_9PEZI</name>
<evidence type="ECO:0000256" key="6">
    <source>
        <dbReference type="ARBA" id="ARBA00023001"/>
    </source>
</evidence>
<comment type="cofactor">
    <cofactor evidence="1">
        <name>Cu(2+)</name>
        <dbReference type="ChEBI" id="CHEBI:29036"/>
    </cofactor>
</comment>
<gene>
    <name evidence="17" type="ORF">B0H66DRAFT_555442</name>
</gene>
<comment type="subcellular location">
    <subcellularLocation>
        <location evidence="2">Secreted</location>
    </subcellularLocation>
</comment>
<dbReference type="EC" id="1.14.99.56" evidence="15"/>
<proteinExistence type="inferred from homology"/>
<evidence type="ECO:0000256" key="10">
    <source>
        <dbReference type="ARBA" id="ARBA00023157"/>
    </source>
</evidence>
<keyword evidence="6" id="KW-0136">Cellulose degradation</keyword>
<keyword evidence="7" id="KW-0560">Oxidoreductase</keyword>
<keyword evidence="11" id="KW-0119">Carbohydrate metabolism</keyword>
<evidence type="ECO:0000256" key="9">
    <source>
        <dbReference type="ARBA" id="ARBA00023033"/>
    </source>
</evidence>
<dbReference type="GO" id="GO:0030245">
    <property type="term" value="P:cellulose catabolic process"/>
    <property type="evidence" value="ECO:0007669"/>
    <property type="project" value="UniProtKB-KW"/>
</dbReference>
<dbReference type="GO" id="GO:0004497">
    <property type="term" value="F:monooxygenase activity"/>
    <property type="evidence" value="ECO:0007669"/>
    <property type="project" value="UniProtKB-KW"/>
</dbReference>
<dbReference type="EMBL" id="JAUEDM010000003">
    <property type="protein sequence ID" value="KAK3322889.1"/>
    <property type="molecule type" value="Genomic_DNA"/>
</dbReference>
<evidence type="ECO:0000256" key="2">
    <source>
        <dbReference type="ARBA" id="ARBA00004613"/>
    </source>
</evidence>
<evidence type="ECO:0000256" key="7">
    <source>
        <dbReference type="ARBA" id="ARBA00023002"/>
    </source>
</evidence>
<organism evidence="17 18">
    <name type="scientific">Apodospora peruviana</name>
    <dbReference type="NCBI Taxonomy" id="516989"/>
    <lineage>
        <taxon>Eukaryota</taxon>
        <taxon>Fungi</taxon>
        <taxon>Dikarya</taxon>
        <taxon>Ascomycota</taxon>
        <taxon>Pezizomycotina</taxon>
        <taxon>Sordariomycetes</taxon>
        <taxon>Sordariomycetidae</taxon>
        <taxon>Sordariales</taxon>
        <taxon>Lasiosphaeriaceae</taxon>
        <taxon>Apodospora</taxon>
    </lineage>
</organism>
<feature type="domain" description="Auxiliary Activity family 9 catalytic" evidence="16">
    <location>
        <begin position="29"/>
        <end position="250"/>
    </location>
</feature>
<dbReference type="InterPro" id="IPR049892">
    <property type="entry name" value="AA9"/>
</dbReference>
<dbReference type="InterPro" id="IPR005103">
    <property type="entry name" value="AA9_LPMO"/>
</dbReference>
<comment type="catalytic activity">
    <reaction evidence="14">
        <text>[(1-&gt;4)-beta-D-glucosyl]n+m + reduced acceptor + O2 = 4-dehydro-beta-D-glucosyl-[(1-&gt;4)-beta-D-glucosyl]n-1 + [(1-&gt;4)-beta-D-glucosyl]m + acceptor + H2O.</text>
        <dbReference type="EC" id="1.14.99.56"/>
    </reaction>
</comment>
<keyword evidence="5" id="KW-0732">Signal</keyword>
<protein>
    <recommendedName>
        <fullName evidence="15">lytic cellulose monooxygenase (C4-dehydrogenating)</fullName>
        <ecNumber evidence="15">1.14.99.56</ecNumber>
    </recommendedName>
</protein>
<reference evidence="17" key="2">
    <citation type="submission" date="2023-06" db="EMBL/GenBank/DDBJ databases">
        <authorList>
            <consortium name="Lawrence Berkeley National Laboratory"/>
            <person name="Haridas S."/>
            <person name="Hensen N."/>
            <person name="Bonometti L."/>
            <person name="Westerberg I."/>
            <person name="Brannstrom I.O."/>
            <person name="Guillou S."/>
            <person name="Cros-Aarteil S."/>
            <person name="Calhoun S."/>
            <person name="Kuo A."/>
            <person name="Mondo S."/>
            <person name="Pangilinan J."/>
            <person name="Riley R."/>
            <person name="Labutti K."/>
            <person name="Andreopoulos B."/>
            <person name="Lipzen A."/>
            <person name="Chen C."/>
            <person name="Yanf M."/>
            <person name="Daum C."/>
            <person name="Ng V."/>
            <person name="Clum A."/>
            <person name="Steindorff A."/>
            <person name="Ohm R."/>
            <person name="Martin F."/>
            <person name="Silar P."/>
            <person name="Natvig D."/>
            <person name="Lalanne C."/>
            <person name="Gautier V."/>
            <person name="Ament-Velasquez S.L."/>
            <person name="Kruys A."/>
            <person name="Hutchinson M.I."/>
            <person name="Powell A.J."/>
            <person name="Barry K."/>
            <person name="Miller A.N."/>
            <person name="Grigoriev I.V."/>
            <person name="Debuchy R."/>
            <person name="Gladieux P."/>
            <person name="Thoren M.H."/>
            <person name="Johannesson H."/>
        </authorList>
    </citation>
    <scope>NUCLEOTIDE SEQUENCE</scope>
    <source>
        <strain evidence="17">CBS 118394</strain>
    </source>
</reference>
<keyword evidence="4" id="KW-0479">Metal-binding</keyword>
<keyword evidence="8" id="KW-0186">Copper</keyword>
<keyword evidence="17" id="KW-0378">Hydrolase</keyword>
<evidence type="ECO:0000256" key="1">
    <source>
        <dbReference type="ARBA" id="ARBA00001973"/>
    </source>
</evidence>
<dbReference type="GO" id="GO:0005576">
    <property type="term" value="C:extracellular region"/>
    <property type="evidence" value="ECO:0007669"/>
    <property type="project" value="UniProtKB-SubCell"/>
</dbReference>
<keyword evidence="9" id="KW-0503">Monooxygenase</keyword>
<dbReference type="Gene3D" id="2.70.50.70">
    <property type="match status" value="1"/>
</dbReference>
<dbReference type="PANTHER" id="PTHR33353:SF10">
    <property type="entry name" value="ENDO-BETA-1,4-GLUCANASE D"/>
    <property type="match status" value="1"/>
</dbReference>
<sequence>MANSRSGQHRNPLRTLAGLVLATRTVAGHGWISSIAIKDETFVGFNPTIAPWVPDQGTIAWPSWNTDTGPVYSSAVSHPDIICSVNATNAAKTSTNVAAGSDITLTWTKWPDSHHGPILTYLAPCHGDCHAANKTELEWFKIDETGQIKLGAGNGTAGYWAADQLIAQNGDWTVHIPSSIKKGNYVLRHEIIALHSAYNVGAAQLYPQCVNLAITGDGTESPVGVVGQKLYSATEAGLHYNIYNDELAPKYTMPGPALYTAPI</sequence>
<evidence type="ECO:0000256" key="13">
    <source>
        <dbReference type="ARBA" id="ARBA00044502"/>
    </source>
</evidence>
<evidence type="ECO:0000256" key="8">
    <source>
        <dbReference type="ARBA" id="ARBA00023008"/>
    </source>
</evidence>
<evidence type="ECO:0000313" key="17">
    <source>
        <dbReference type="EMBL" id="KAK3322889.1"/>
    </source>
</evidence>
<dbReference type="Pfam" id="PF03443">
    <property type="entry name" value="AA9"/>
    <property type="match status" value="1"/>
</dbReference>
<evidence type="ECO:0000256" key="12">
    <source>
        <dbReference type="ARBA" id="ARBA00023326"/>
    </source>
</evidence>
<dbReference type="AlphaFoldDB" id="A0AAE0ID98"/>
<dbReference type="GO" id="GO:0016787">
    <property type="term" value="F:hydrolase activity"/>
    <property type="evidence" value="ECO:0007669"/>
    <property type="project" value="UniProtKB-KW"/>
</dbReference>
<evidence type="ECO:0000256" key="14">
    <source>
        <dbReference type="ARBA" id="ARBA00045077"/>
    </source>
</evidence>
<evidence type="ECO:0000259" key="16">
    <source>
        <dbReference type="Pfam" id="PF03443"/>
    </source>
</evidence>
<evidence type="ECO:0000256" key="4">
    <source>
        <dbReference type="ARBA" id="ARBA00022723"/>
    </source>
</evidence>
<dbReference type="GO" id="GO:0046872">
    <property type="term" value="F:metal ion binding"/>
    <property type="evidence" value="ECO:0007669"/>
    <property type="project" value="UniProtKB-KW"/>
</dbReference>
<evidence type="ECO:0000313" key="18">
    <source>
        <dbReference type="Proteomes" id="UP001283341"/>
    </source>
</evidence>
<keyword evidence="10" id="KW-1015">Disulfide bond</keyword>
<dbReference type="PANTHER" id="PTHR33353">
    <property type="entry name" value="PUTATIVE (AFU_ORTHOLOGUE AFUA_1G12560)-RELATED"/>
    <property type="match status" value="1"/>
</dbReference>
<evidence type="ECO:0000256" key="11">
    <source>
        <dbReference type="ARBA" id="ARBA00023277"/>
    </source>
</evidence>
<keyword evidence="18" id="KW-1185">Reference proteome</keyword>
<evidence type="ECO:0000256" key="15">
    <source>
        <dbReference type="ARBA" id="ARBA00047174"/>
    </source>
</evidence>
<comment type="caution">
    <text evidence="17">The sequence shown here is derived from an EMBL/GenBank/DDBJ whole genome shotgun (WGS) entry which is preliminary data.</text>
</comment>